<dbReference type="OrthoDB" id="10014745at2"/>
<accession>A0A0D8BJY7</accession>
<proteinExistence type="predicted"/>
<dbReference type="PATRIC" id="fig|1502723.3.peg.4884"/>
<feature type="transmembrane region" description="Helical" evidence="2">
    <location>
        <begin position="148"/>
        <end position="164"/>
    </location>
</feature>
<comment type="caution">
    <text evidence="3">The sequence shown here is derived from an EMBL/GenBank/DDBJ whole genome shotgun (WGS) entry which is preliminary data.</text>
</comment>
<keyword evidence="2" id="KW-1133">Transmembrane helix</keyword>
<feature type="transmembrane region" description="Helical" evidence="2">
    <location>
        <begin position="93"/>
        <end position="112"/>
    </location>
</feature>
<gene>
    <name evidence="3" type="ORF">FF36_01107</name>
</gene>
<dbReference type="Proteomes" id="UP000032545">
    <property type="component" value="Unassembled WGS sequence"/>
</dbReference>
<keyword evidence="2" id="KW-0472">Membrane</keyword>
<sequence length="742" mass="78124">MRGRRESSARLFALPRFLLPEPQPRLTLLPTVALRLVLAAVFAALRLYAALFGVGFVLLWHDWYVSHPLGLVVAALAAAWSLTFALIALHRGIGWVLAAGNVVVALVLASGARLWLPPESVGDSASFVLLAATHATAVAAWAFPAGPFLAVTALTVGAFVAGASGAGPPAPMPLAAIICTALLVRYVRPQVHALAGGAQARLAEVAERRAGEDDVLTLLREQREHELTIHNAVLNTLTGIAWGGGGDGQLTRRRCADGATALDELIGGREPPPRAGPGRWPAASEIPAVERGPTLDEGAAGDLLVGSGPAGDLLVGSEPPGNVLIGSGPAGAAPGAAGRPDPWVTVAPAAGSLRALYTAQLRHLTSRFAAVWLILLVLPAGRALPHVRSVPLALALLFAPLAALAVARRRFRSGPLTQVEAAAVVLLCLGIAVGGGWNAGDVGEVRMMAWPMVSLPPLLMLVTVSRPVWRWVLASVTVGAAVIAVSLLTNPRDPFALSHLLLLLYYLWIMQICLVMIGPLLWSTADVRAWASHCERELGRRAEKRDRARERRRVLLRAVERDVAPLLAGVAAGRLDPQADVVRSECARRAVAVRRLLFDDDAVHSAIGEAIDAAERHGTVVSSQISGGLDQLPASVRGEFVEQLHHALRVMPSRRVLLTVTAQARTASLFLSCSWPAGQLPPAPSGRAIDMIVDVDDGQLCVELRWPPAGVRPGPRPQAGMLTGGRSGDVTEPRPPHGGRGS</sequence>
<feature type="transmembrane region" description="Helical" evidence="2">
    <location>
        <begin position="390"/>
        <end position="407"/>
    </location>
</feature>
<dbReference type="AlphaFoldDB" id="A0A0D8BJY7"/>
<dbReference type="RefSeq" id="WP_044883876.1">
    <property type="nucleotide sequence ID" value="NZ_JYFN01000006.1"/>
</dbReference>
<feature type="transmembrane region" description="Helical" evidence="2">
    <location>
        <begin position="364"/>
        <end position="384"/>
    </location>
</feature>
<evidence type="ECO:0000256" key="2">
    <source>
        <dbReference type="SAM" id="Phobius"/>
    </source>
</evidence>
<feature type="transmembrane region" description="Helical" evidence="2">
    <location>
        <begin position="500"/>
        <end position="522"/>
    </location>
</feature>
<reference evidence="3 4" key="2">
    <citation type="journal article" date="2016" name="Genome Announc.">
        <title>Permanent Draft Genome Sequences for Two Variants of Frankia sp. Strain CpI1, the First Frankia Strain Isolated from Root Nodules of Comptonia peregrina.</title>
        <authorList>
            <person name="Oshone R."/>
            <person name="Hurst S.G.IV."/>
            <person name="Abebe-Akele F."/>
            <person name="Simpson S."/>
            <person name="Morris K."/>
            <person name="Thomas W.K."/>
            <person name="Tisa L.S."/>
        </authorList>
    </citation>
    <scope>NUCLEOTIDE SEQUENCE [LARGE SCALE GENOMIC DNA]</scope>
    <source>
        <strain evidence="4">CpI1-S</strain>
    </source>
</reference>
<feature type="transmembrane region" description="Helical" evidence="2">
    <location>
        <begin position="65"/>
        <end position="86"/>
    </location>
</feature>
<dbReference type="EMBL" id="JYFN01000006">
    <property type="protein sequence ID" value="KJE24380.1"/>
    <property type="molecule type" value="Genomic_DNA"/>
</dbReference>
<feature type="transmembrane region" description="Helical" evidence="2">
    <location>
        <begin position="419"/>
        <end position="440"/>
    </location>
</feature>
<evidence type="ECO:0008006" key="5">
    <source>
        <dbReference type="Google" id="ProtNLM"/>
    </source>
</evidence>
<evidence type="ECO:0000313" key="3">
    <source>
        <dbReference type="EMBL" id="KJE24380.1"/>
    </source>
</evidence>
<feature type="transmembrane region" description="Helical" evidence="2">
    <location>
        <begin position="32"/>
        <end position="59"/>
    </location>
</feature>
<protein>
    <recommendedName>
        <fullName evidence="5">Signal transduction histidine kinase</fullName>
    </recommendedName>
</protein>
<name>A0A0D8BJY7_9ACTN</name>
<feature type="region of interest" description="Disordered" evidence="1">
    <location>
        <begin position="706"/>
        <end position="742"/>
    </location>
</feature>
<keyword evidence="2" id="KW-0812">Transmembrane</keyword>
<feature type="transmembrane region" description="Helical" evidence="2">
    <location>
        <begin position="468"/>
        <end position="488"/>
    </location>
</feature>
<reference evidence="4" key="1">
    <citation type="submission" date="2015-02" db="EMBL/GenBank/DDBJ databases">
        <title>Draft Genome of Frankia sp. CpI1-S.</title>
        <authorList>
            <person name="Oshone R.T."/>
            <person name="Ngom M."/>
            <person name="Ghodhbane-Gtari F."/>
            <person name="Gtari M."/>
            <person name="Morris K."/>
            <person name="Thomas K."/>
            <person name="Sen A."/>
            <person name="Tisa L.S."/>
        </authorList>
    </citation>
    <scope>NUCLEOTIDE SEQUENCE [LARGE SCALE GENOMIC DNA]</scope>
    <source>
        <strain evidence="4">CpI1-S</strain>
    </source>
</reference>
<evidence type="ECO:0000313" key="4">
    <source>
        <dbReference type="Proteomes" id="UP000032545"/>
    </source>
</evidence>
<keyword evidence="4" id="KW-1185">Reference proteome</keyword>
<evidence type="ECO:0000256" key="1">
    <source>
        <dbReference type="SAM" id="MobiDB-lite"/>
    </source>
</evidence>
<organism evidence="3 4">
    <name type="scientific">Frankia torreyi</name>
    <dbReference type="NCBI Taxonomy" id="1856"/>
    <lineage>
        <taxon>Bacteria</taxon>
        <taxon>Bacillati</taxon>
        <taxon>Actinomycetota</taxon>
        <taxon>Actinomycetes</taxon>
        <taxon>Frankiales</taxon>
        <taxon>Frankiaceae</taxon>
        <taxon>Frankia</taxon>
    </lineage>
</organism>